<dbReference type="EMBL" id="MFDO01000018">
    <property type="protein sequence ID" value="OGE65376.1"/>
    <property type="molecule type" value="Genomic_DNA"/>
</dbReference>
<gene>
    <name evidence="2" type="ORF">A3B49_00615</name>
</gene>
<feature type="region of interest" description="Disordered" evidence="1">
    <location>
        <begin position="88"/>
        <end position="114"/>
    </location>
</feature>
<proteinExistence type="predicted"/>
<feature type="compositionally biased region" description="Basic and acidic residues" evidence="1">
    <location>
        <begin position="105"/>
        <end position="114"/>
    </location>
</feature>
<name>A0A1F5MJ18_9BACT</name>
<dbReference type="AlphaFoldDB" id="A0A1F5MJ18"/>
<evidence type="ECO:0000256" key="1">
    <source>
        <dbReference type="SAM" id="MobiDB-lite"/>
    </source>
</evidence>
<sequence length="294" mass="33049">MADWIERARLYSQGRITPPVPTELCKEEKECVSILNSLGFPKSLEEIRDQVWKGGDIVFTNTHRHGTGNSMLTNTGFELSAVYPHANAHRGAEGSGERTGYTKGSKNDPGVEGREKTTSLQIMIEWSQTEGVIGPITLVDYDQRRDIIGKNAYDERLLRTEPMQVRTEWLTIFLKQARSTTVYQIEKFFAISCASRIHTGYTVPSLEVTGLYDINRLVGKREPYSPLIDLSNLIRARAQARRDCIKNCPLRAMQIKQRMEAINASNITSLVRLHHEMVGCNGPITRKGVPACAL</sequence>
<accession>A0A1F5MJ18</accession>
<evidence type="ECO:0000313" key="3">
    <source>
        <dbReference type="Proteomes" id="UP000178017"/>
    </source>
</evidence>
<comment type="caution">
    <text evidence="2">The sequence shown here is derived from an EMBL/GenBank/DDBJ whole genome shotgun (WGS) entry which is preliminary data.</text>
</comment>
<protein>
    <submittedName>
        <fullName evidence="2">Uncharacterized protein</fullName>
    </submittedName>
</protein>
<organism evidence="2 3">
    <name type="scientific">Candidatus Daviesbacteria bacterium RIFCSPLOWO2_01_FULL_40_24</name>
    <dbReference type="NCBI Taxonomy" id="1797787"/>
    <lineage>
        <taxon>Bacteria</taxon>
        <taxon>Candidatus Daviesiibacteriota</taxon>
    </lineage>
</organism>
<reference evidence="2 3" key="1">
    <citation type="journal article" date="2016" name="Nat. Commun.">
        <title>Thousands of microbial genomes shed light on interconnected biogeochemical processes in an aquifer system.</title>
        <authorList>
            <person name="Anantharaman K."/>
            <person name="Brown C.T."/>
            <person name="Hug L.A."/>
            <person name="Sharon I."/>
            <person name="Castelle C.J."/>
            <person name="Probst A.J."/>
            <person name="Thomas B.C."/>
            <person name="Singh A."/>
            <person name="Wilkins M.J."/>
            <person name="Karaoz U."/>
            <person name="Brodie E.L."/>
            <person name="Williams K.H."/>
            <person name="Hubbard S.S."/>
            <person name="Banfield J.F."/>
        </authorList>
    </citation>
    <scope>NUCLEOTIDE SEQUENCE [LARGE SCALE GENOMIC DNA]</scope>
</reference>
<dbReference type="Proteomes" id="UP000178017">
    <property type="component" value="Unassembled WGS sequence"/>
</dbReference>
<evidence type="ECO:0000313" key="2">
    <source>
        <dbReference type="EMBL" id="OGE65376.1"/>
    </source>
</evidence>